<dbReference type="SMART" id="SM00606">
    <property type="entry name" value="CBD_IV"/>
    <property type="match status" value="1"/>
</dbReference>
<evidence type="ECO:0000256" key="1">
    <source>
        <dbReference type="ARBA" id="ARBA00022729"/>
    </source>
</evidence>
<feature type="signal peptide" evidence="4">
    <location>
        <begin position="1"/>
        <end position="30"/>
    </location>
</feature>
<dbReference type="Gene3D" id="2.60.120.260">
    <property type="entry name" value="Galactose-binding domain-like"/>
    <property type="match status" value="2"/>
</dbReference>
<dbReference type="SUPFAM" id="SSF51445">
    <property type="entry name" value="(Trans)glycosidases"/>
    <property type="match status" value="1"/>
</dbReference>
<dbReference type="InterPro" id="IPR008979">
    <property type="entry name" value="Galactose-bd-like_sf"/>
</dbReference>
<organism evidence="6 7">
    <name type="scientific">Marisediminitalea aggregata</name>
    <dbReference type="NCBI Taxonomy" id="634436"/>
    <lineage>
        <taxon>Bacteria</taxon>
        <taxon>Pseudomonadati</taxon>
        <taxon>Pseudomonadota</taxon>
        <taxon>Gammaproteobacteria</taxon>
        <taxon>Alteromonadales</taxon>
        <taxon>Alteromonadaceae</taxon>
        <taxon>Marisediminitalea</taxon>
    </lineage>
</organism>
<dbReference type="SUPFAM" id="SSF49265">
    <property type="entry name" value="Fibronectin type III"/>
    <property type="match status" value="1"/>
</dbReference>
<evidence type="ECO:0000313" key="7">
    <source>
        <dbReference type="Proteomes" id="UP000184520"/>
    </source>
</evidence>
<dbReference type="RefSeq" id="WP_175555755.1">
    <property type="nucleotide sequence ID" value="NZ_FQWD01000001.1"/>
</dbReference>
<protein>
    <submittedName>
        <fullName evidence="6">Glucan 1,3-beta-glucosidase</fullName>
    </submittedName>
</protein>
<name>A0A1M5F003_9ALTE</name>
<dbReference type="EMBL" id="FQWD01000001">
    <property type="protein sequence ID" value="SHF84910.1"/>
    <property type="molecule type" value="Genomic_DNA"/>
</dbReference>
<sequence>MKTTNKQNKFTLTKLAQLFALGGLALNMTACSLDQASDANKHNGETVYDFAPPKPAPGSEQYSMLSHDRERWMNEQGEVVSLRGVNLGNWLMLEMWMFDNGGNPVGEGIEDQCTFEGKLEERFGAEERARLMDVYRDNFITTRDWDIMQEAGFNLIRLPFPYQLIEDANNPMTLRDDAWQYLDQAIAEAKSRNMWVVLDLHGAAGAQGWEHHSGCAGKNEYWDGDNAADNQARTAWLWQQIATRYKAEPAVAGYGVLNEPWGTDAETLAENVTELYHAIREVDTDHIVILPGHNSGIDAYGDPKDAGMTNVAFEMHFYPGIFGWGEIGYDVHRDWLTCGQNGTTGVCEWDEKIRELDTPFLIGEMQPWTGLGEQGGAITRATFDRYNELSWAATAWSYKVMTINGGQGNGTWGYVTNKGERLLAKASTWSCSGWDTTLSDACETPSKVVTPTDTDQTFYLIVKSGSLGGNQDIRIDDLELVAQSSGENVLQNSAFDTASDWIEWSATDASPADDNLTPEVGYMADGNGILRITANGNFANGGVYQAVQLTGGESYLLSGSFVDAGSSDTWAEIYLLPAAPENGTDISAAAMPRIDLNNDSLEDIEAYFAGMSAIEYEVNEPVKSALTASEPADIFNFPNAPQDLTLEKTAEGMSLVWTGVSDATYNVYRTTSSGSNYQLVAEGLEAEMYLDTTTAEGVTYYYIVTADNGEESYASNEVATEIFYASIPGLIEAEHFSGQSGFQVEDTQDEGGGQNLGYTDPGDTLTYNVEVAEAGEYTVSLRIASSGGSEGIAFSMNGTNVGSISVPDTGDWQNWTTISTTVTLAAGEQELQLTALGGAWNLNWMQFEKN</sequence>
<dbReference type="Pfam" id="PF00150">
    <property type="entry name" value="Cellulase"/>
    <property type="match status" value="1"/>
</dbReference>
<gene>
    <name evidence="6" type="ORF">SAMN05216361_0623</name>
</gene>
<dbReference type="GO" id="GO:0009986">
    <property type="term" value="C:cell surface"/>
    <property type="evidence" value="ECO:0007669"/>
    <property type="project" value="TreeGrafter"/>
</dbReference>
<dbReference type="InterPro" id="IPR013783">
    <property type="entry name" value="Ig-like_fold"/>
</dbReference>
<feature type="domain" description="CBM6" evidence="5">
    <location>
        <begin position="729"/>
        <end position="848"/>
    </location>
</feature>
<dbReference type="Pfam" id="PF03422">
    <property type="entry name" value="CBM_6"/>
    <property type="match status" value="1"/>
</dbReference>
<dbReference type="InterPro" id="IPR050386">
    <property type="entry name" value="Glycosyl_hydrolase_5"/>
</dbReference>
<evidence type="ECO:0000313" key="6">
    <source>
        <dbReference type="EMBL" id="SHF84910.1"/>
    </source>
</evidence>
<dbReference type="GO" id="GO:0005576">
    <property type="term" value="C:extracellular region"/>
    <property type="evidence" value="ECO:0007669"/>
    <property type="project" value="TreeGrafter"/>
</dbReference>
<dbReference type="SUPFAM" id="SSF49785">
    <property type="entry name" value="Galactose-binding domain-like"/>
    <property type="match status" value="1"/>
</dbReference>
<dbReference type="InterPro" id="IPR006584">
    <property type="entry name" value="Cellulose-bd_IV"/>
</dbReference>
<evidence type="ECO:0000256" key="3">
    <source>
        <dbReference type="ARBA" id="ARBA00023295"/>
    </source>
</evidence>
<feature type="chain" id="PRO_5012883633" evidence="4">
    <location>
        <begin position="31"/>
        <end position="850"/>
    </location>
</feature>
<dbReference type="Proteomes" id="UP000184520">
    <property type="component" value="Unassembled WGS sequence"/>
</dbReference>
<dbReference type="GO" id="GO:0009251">
    <property type="term" value="P:glucan catabolic process"/>
    <property type="evidence" value="ECO:0007669"/>
    <property type="project" value="TreeGrafter"/>
</dbReference>
<keyword evidence="2" id="KW-0378">Hydrolase</keyword>
<reference evidence="7" key="1">
    <citation type="submission" date="2016-11" db="EMBL/GenBank/DDBJ databases">
        <authorList>
            <person name="Varghese N."/>
            <person name="Submissions S."/>
        </authorList>
    </citation>
    <scope>NUCLEOTIDE SEQUENCE [LARGE SCALE GENOMIC DNA]</scope>
    <source>
        <strain evidence="7">CGMCC 1.8995</strain>
    </source>
</reference>
<dbReference type="Gene3D" id="2.60.40.10">
    <property type="entry name" value="Immunoglobulins"/>
    <property type="match status" value="1"/>
</dbReference>
<dbReference type="InterPro" id="IPR005084">
    <property type="entry name" value="CBM6"/>
</dbReference>
<dbReference type="PANTHER" id="PTHR31297:SF13">
    <property type="entry name" value="PUTATIVE-RELATED"/>
    <property type="match status" value="1"/>
</dbReference>
<dbReference type="GO" id="GO:0030246">
    <property type="term" value="F:carbohydrate binding"/>
    <property type="evidence" value="ECO:0007669"/>
    <property type="project" value="InterPro"/>
</dbReference>
<dbReference type="STRING" id="634436.SAMN05216361_0623"/>
<dbReference type="Gene3D" id="3.20.20.80">
    <property type="entry name" value="Glycosidases"/>
    <property type="match status" value="1"/>
</dbReference>
<dbReference type="InterPro" id="IPR036116">
    <property type="entry name" value="FN3_sf"/>
</dbReference>
<keyword evidence="3" id="KW-0326">Glycosidase</keyword>
<evidence type="ECO:0000259" key="5">
    <source>
        <dbReference type="PROSITE" id="PS51175"/>
    </source>
</evidence>
<dbReference type="CDD" id="cd04080">
    <property type="entry name" value="CBM6_cellulase-like"/>
    <property type="match status" value="1"/>
</dbReference>
<keyword evidence="7" id="KW-1185">Reference proteome</keyword>
<evidence type="ECO:0000256" key="4">
    <source>
        <dbReference type="SAM" id="SignalP"/>
    </source>
</evidence>
<dbReference type="GO" id="GO:0008422">
    <property type="term" value="F:beta-glucosidase activity"/>
    <property type="evidence" value="ECO:0007669"/>
    <property type="project" value="TreeGrafter"/>
</dbReference>
<accession>A0A1M5F003</accession>
<dbReference type="InterPro" id="IPR001547">
    <property type="entry name" value="Glyco_hydro_5"/>
</dbReference>
<dbReference type="PROSITE" id="PS51175">
    <property type="entry name" value="CBM6"/>
    <property type="match status" value="1"/>
</dbReference>
<dbReference type="PANTHER" id="PTHR31297">
    <property type="entry name" value="GLUCAN ENDO-1,6-BETA-GLUCOSIDASE B"/>
    <property type="match status" value="1"/>
</dbReference>
<keyword evidence="1 4" id="KW-0732">Signal</keyword>
<dbReference type="InterPro" id="IPR017853">
    <property type="entry name" value="GH"/>
</dbReference>
<dbReference type="AlphaFoldDB" id="A0A1M5F003"/>
<proteinExistence type="predicted"/>
<evidence type="ECO:0000256" key="2">
    <source>
        <dbReference type="ARBA" id="ARBA00022801"/>
    </source>
</evidence>